<sequence>MLKKTKKRNKNKQVTVGDLDKALSSQSKTILREVDVKLESQTKAFDVKIDKAMESQSETILEALDFRFDKFSGEIKKDLGKKDNKINKILNQQDKILKKLTDLNDESVASFDLYKKHDKKIVNHEERILALEIKS</sequence>
<evidence type="ECO:0000313" key="2">
    <source>
        <dbReference type="EMBL" id="PIZ69700.1"/>
    </source>
</evidence>
<organism evidence="2 3">
    <name type="scientific">Candidatus Portnoybacteria bacterium CG_4_10_14_0_2_um_filter_43_36</name>
    <dbReference type="NCBI Taxonomy" id="1974798"/>
    <lineage>
        <taxon>Bacteria</taxon>
        <taxon>Candidatus Portnoyibacteriota</taxon>
    </lineage>
</organism>
<accession>A0A2M7UEN9</accession>
<comment type="caution">
    <text evidence="2">The sequence shown here is derived from an EMBL/GenBank/DDBJ whole genome shotgun (WGS) entry which is preliminary data.</text>
</comment>
<feature type="coiled-coil region" evidence="1">
    <location>
        <begin position="86"/>
        <end position="134"/>
    </location>
</feature>
<protein>
    <submittedName>
        <fullName evidence="2">Uncharacterized protein</fullName>
    </submittedName>
</protein>
<dbReference type="AlphaFoldDB" id="A0A2M7UEN9"/>
<dbReference type="EMBL" id="PFOH01000026">
    <property type="protein sequence ID" value="PIZ69700.1"/>
    <property type="molecule type" value="Genomic_DNA"/>
</dbReference>
<gene>
    <name evidence="2" type="ORF">COY10_01070</name>
</gene>
<proteinExistence type="predicted"/>
<reference evidence="3" key="1">
    <citation type="submission" date="2017-09" db="EMBL/GenBank/DDBJ databases">
        <title>Depth-based differentiation of microbial function through sediment-hosted aquifers and enrichment of novel symbionts in the deep terrestrial subsurface.</title>
        <authorList>
            <person name="Probst A.J."/>
            <person name="Ladd B."/>
            <person name="Jarett J.K."/>
            <person name="Geller-Mcgrath D.E."/>
            <person name="Sieber C.M.K."/>
            <person name="Emerson J.B."/>
            <person name="Anantharaman K."/>
            <person name="Thomas B.C."/>
            <person name="Malmstrom R."/>
            <person name="Stieglmeier M."/>
            <person name="Klingl A."/>
            <person name="Woyke T."/>
            <person name="Ryan C.M."/>
            <person name="Banfield J.F."/>
        </authorList>
    </citation>
    <scope>NUCLEOTIDE SEQUENCE [LARGE SCALE GENOMIC DNA]</scope>
</reference>
<evidence type="ECO:0000256" key="1">
    <source>
        <dbReference type="SAM" id="Coils"/>
    </source>
</evidence>
<dbReference type="Proteomes" id="UP000231688">
    <property type="component" value="Unassembled WGS sequence"/>
</dbReference>
<keyword evidence="1" id="KW-0175">Coiled coil</keyword>
<evidence type="ECO:0000313" key="3">
    <source>
        <dbReference type="Proteomes" id="UP000231688"/>
    </source>
</evidence>
<name>A0A2M7UEN9_9BACT</name>